<dbReference type="AlphaFoldDB" id="A0A2U1P9N0"/>
<organism evidence="1 2">
    <name type="scientific">Artemisia annua</name>
    <name type="common">Sweet wormwood</name>
    <dbReference type="NCBI Taxonomy" id="35608"/>
    <lineage>
        <taxon>Eukaryota</taxon>
        <taxon>Viridiplantae</taxon>
        <taxon>Streptophyta</taxon>
        <taxon>Embryophyta</taxon>
        <taxon>Tracheophyta</taxon>
        <taxon>Spermatophyta</taxon>
        <taxon>Magnoliopsida</taxon>
        <taxon>eudicotyledons</taxon>
        <taxon>Gunneridae</taxon>
        <taxon>Pentapetalae</taxon>
        <taxon>asterids</taxon>
        <taxon>campanulids</taxon>
        <taxon>Asterales</taxon>
        <taxon>Asteraceae</taxon>
        <taxon>Asteroideae</taxon>
        <taxon>Anthemideae</taxon>
        <taxon>Artemisiinae</taxon>
        <taxon>Artemisia</taxon>
    </lineage>
</organism>
<accession>A0A2U1P9N0</accession>
<name>A0A2U1P9N0_ARTAN</name>
<dbReference type="Proteomes" id="UP000245207">
    <property type="component" value="Unassembled WGS sequence"/>
</dbReference>
<keyword evidence="2" id="KW-1185">Reference proteome</keyword>
<comment type="caution">
    <text evidence="1">The sequence shown here is derived from an EMBL/GenBank/DDBJ whole genome shotgun (WGS) entry which is preliminary data.</text>
</comment>
<reference evidence="1 2" key="1">
    <citation type="journal article" date="2018" name="Mol. Plant">
        <title>The genome of Artemisia annua provides insight into the evolution of Asteraceae family and artemisinin biosynthesis.</title>
        <authorList>
            <person name="Shen Q."/>
            <person name="Zhang L."/>
            <person name="Liao Z."/>
            <person name="Wang S."/>
            <person name="Yan T."/>
            <person name="Shi P."/>
            <person name="Liu M."/>
            <person name="Fu X."/>
            <person name="Pan Q."/>
            <person name="Wang Y."/>
            <person name="Lv Z."/>
            <person name="Lu X."/>
            <person name="Zhang F."/>
            <person name="Jiang W."/>
            <person name="Ma Y."/>
            <person name="Chen M."/>
            <person name="Hao X."/>
            <person name="Li L."/>
            <person name="Tang Y."/>
            <person name="Lv G."/>
            <person name="Zhou Y."/>
            <person name="Sun X."/>
            <person name="Brodelius P.E."/>
            <person name="Rose J.K.C."/>
            <person name="Tang K."/>
        </authorList>
    </citation>
    <scope>NUCLEOTIDE SEQUENCE [LARGE SCALE GENOMIC DNA]</scope>
    <source>
        <strain evidence="2">cv. Huhao1</strain>
        <tissue evidence="1">Leaf</tissue>
    </source>
</reference>
<proteinExistence type="predicted"/>
<sequence>MTNAGHINTVTTDDSSNVRADLGLIATQFATSLDGDETGVTNLKRKRCFSEQLVLEIGGKRCKTSQGQCGTSKDGTTGDASNIQDELTVGAGQSTIDRLGDDSILREPFMSQFSVPDLRQDETHLLLTKGLKNQNSNRVSSLQLSEESYSKT</sequence>
<gene>
    <name evidence="1" type="ORF">CTI12_AA175510</name>
</gene>
<dbReference type="EMBL" id="PKPP01001469">
    <property type="protein sequence ID" value="PWA82463.1"/>
    <property type="molecule type" value="Genomic_DNA"/>
</dbReference>
<protein>
    <submittedName>
        <fullName evidence="1">Uncharacterized protein</fullName>
    </submittedName>
</protein>
<evidence type="ECO:0000313" key="2">
    <source>
        <dbReference type="Proteomes" id="UP000245207"/>
    </source>
</evidence>
<evidence type="ECO:0000313" key="1">
    <source>
        <dbReference type="EMBL" id="PWA82463.1"/>
    </source>
</evidence>